<comment type="caution">
    <text evidence="1">The sequence shown here is derived from an EMBL/GenBank/DDBJ whole genome shotgun (WGS) entry which is preliminary data.</text>
</comment>
<organism evidence="1 2">
    <name type="scientific">Nemania bipapillata</name>
    <dbReference type="NCBI Taxonomy" id="110536"/>
    <lineage>
        <taxon>Eukaryota</taxon>
        <taxon>Fungi</taxon>
        <taxon>Dikarya</taxon>
        <taxon>Ascomycota</taxon>
        <taxon>Pezizomycotina</taxon>
        <taxon>Sordariomycetes</taxon>
        <taxon>Xylariomycetidae</taxon>
        <taxon>Xylariales</taxon>
        <taxon>Xylariaceae</taxon>
        <taxon>Nemania</taxon>
    </lineage>
</organism>
<sequence length="423" mass="46007">MGRIGIPIALLALQGLVSAAGCPYADPVNLHARAAGTPQTPISDAMVDDSTGYLTDDVGGQISDQDSLRAGARGPTLLEDFIFRQKITHFDHERIPERAVHARGAGAHGTFTSYGDWSNITAASFLGAAGKETPVFVRFSTVAGSRGSADTARDVHGFATRFYTDEGNFDIVGNNIPVTHANIADYQQFSYAIRFPDLIHAVKPSPDSEIPQAATAHDSAWDFFSQEPSSLHTLFWAMAGFGIPRSYRHMDGFGIHTYRLVTDDGASKLVKWHWKTKQGRASLYWEEAQILAGKNADAHRGDLFDAISTGNFPEWELAVQIIDENQALAFGFDVLDPTKIIPEELAPLRKLGVMKLDTNPTNYFAETEQVMVSSSVPHFFVSGYAGSGLGSVRPASSYMPGSRDGGRACRWLMTPSIFNQVTS</sequence>
<reference evidence="1" key="1">
    <citation type="submission" date="2022-11" db="EMBL/GenBank/DDBJ databases">
        <title>Genome Sequence of Nemania bipapillata.</title>
        <authorList>
            <person name="Buettner E."/>
        </authorList>
    </citation>
    <scope>NUCLEOTIDE SEQUENCE</scope>
    <source>
        <strain evidence="1">CP14</strain>
    </source>
</reference>
<proteinExistence type="predicted"/>
<evidence type="ECO:0000313" key="2">
    <source>
        <dbReference type="Proteomes" id="UP001153334"/>
    </source>
</evidence>
<dbReference type="Proteomes" id="UP001153334">
    <property type="component" value="Unassembled WGS sequence"/>
</dbReference>
<gene>
    <name evidence="1" type="ORF">ONZ43_g7439</name>
</gene>
<protein>
    <submittedName>
        <fullName evidence="1">Uncharacterized protein</fullName>
    </submittedName>
</protein>
<name>A0ACC2HRL8_9PEZI</name>
<evidence type="ECO:0000313" key="1">
    <source>
        <dbReference type="EMBL" id="KAJ8105404.1"/>
    </source>
</evidence>
<dbReference type="EMBL" id="JAPESX010003233">
    <property type="protein sequence ID" value="KAJ8105404.1"/>
    <property type="molecule type" value="Genomic_DNA"/>
</dbReference>
<keyword evidence="2" id="KW-1185">Reference proteome</keyword>
<accession>A0ACC2HRL8</accession>